<dbReference type="InterPro" id="IPR011005">
    <property type="entry name" value="Dihydropteroate_synth-like_sf"/>
</dbReference>
<dbReference type="GO" id="GO:0005829">
    <property type="term" value="C:cytosol"/>
    <property type="evidence" value="ECO:0007669"/>
    <property type="project" value="TreeGrafter"/>
</dbReference>
<keyword evidence="3" id="KW-1185">Reference proteome</keyword>
<gene>
    <name evidence="2" type="ORF">J416_04586</name>
</gene>
<protein>
    <submittedName>
        <fullName evidence="2">Dihydropteroate synthase</fullName>
    </submittedName>
</protein>
<dbReference type="PROSITE" id="PS50972">
    <property type="entry name" value="PTERIN_BINDING"/>
    <property type="match status" value="1"/>
</dbReference>
<dbReference type="Proteomes" id="UP000012283">
    <property type="component" value="Unassembled WGS sequence"/>
</dbReference>
<dbReference type="Gene3D" id="3.20.20.20">
    <property type="entry name" value="Dihydropteroate synthase-like"/>
    <property type="match status" value="1"/>
</dbReference>
<dbReference type="GO" id="GO:0046654">
    <property type="term" value="P:tetrahydrofolate biosynthetic process"/>
    <property type="evidence" value="ECO:0007669"/>
    <property type="project" value="TreeGrafter"/>
</dbReference>
<dbReference type="SUPFAM" id="SSF51717">
    <property type="entry name" value="Dihydropteroate synthetase-like"/>
    <property type="match status" value="1"/>
</dbReference>
<accession>N4WTI3</accession>
<proteinExistence type="predicted"/>
<organism evidence="2 3">
    <name type="scientific">Gracilibacillus halophilus YIM-C55.5</name>
    <dbReference type="NCBI Taxonomy" id="1308866"/>
    <lineage>
        <taxon>Bacteria</taxon>
        <taxon>Bacillati</taxon>
        <taxon>Bacillota</taxon>
        <taxon>Bacilli</taxon>
        <taxon>Bacillales</taxon>
        <taxon>Bacillaceae</taxon>
        <taxon>Gracilibacillus</taxon>
    </lineage>
</organism>
<dbReference type="STRING" id="1308866.J416_04586"/>
<comment type="caution">
    <text evidence="2">The sequence shown here is derived from an EMBL/GenBank/DDBJ whole genome shotgun (WGS) entry which is preliminary data.</text>
</comment>
<feature type="domain" description="Pterin-binding" evidence="1">
    <location>
        <begin position="1"/>
        <end position="145"/>
    </location>
</feature>
<reference evidence="2 3" key="1">
    <citation type="submission" date="2013-03" db="EMBL/GenBank/DDBJ databases">
        <title>Draft genome sequence of Gracibacillus halophilus YIM-C55.5, a moderately halophilic and thermophilic organism from the Xiaochaidamu salt lake.</title>
        <authorList>
            <person name="Sugumar T."/>
            <person name="Polireddy D.R."/>
            <person name="Antony A."/>
            <person name="Madhava Y.R."/>
            <person name="Sivakumar N."/>
        </authorList>
    </citation>
    <scope>NUCLEOTIDE SEQUENCE [LARGE SCALE GENOMIC DNA]</scope>
    <source>
        <strain evidence="2 3">YIM-C55.5</strain>
    </source>
</reference>
<evidence type="ECO:0000259" key="1">
    <source>
        <dbReference type="PROSITE" id="PS50972"/>
    </source>
</evidence>
<dbReference type="InterPro" id="IPR000489">
    <property type="entry name" value="Pterin-binding_dom"/>
</dbReference>
<evidence type="ECO:0000313" key="2">
    <source>
        <dbReference type="EMBL" id="ENH97645.1"/>
    </source>
</evidence>
<dbReference type="EMBL" id="APML01000018">
    <property type="protein sequence ID" value="ENH97645.1"/>
    <property type="molecule type" value="Genomic_DNA"/>
</dbReference>
<dbReference type="AlphaFoldDB" id="N4WTI3"/>
<dbReference type="eggNOG" id="COG0294">
    <property type="taxonomic scope" value="Bacteria"/>
</dbReference>
<dbReference type="GO" id="GO:0004156">
    <property type="term" value="F:dihydropteroate synthase activity"/>
    <property type="evidence" value="ECO:0007669"/>
    <property type="project" value="TreeGrafter"/>
</dbReference>
<dbReference type="Pfam" id="PF00809">
    <property type="entry name" value="Pterin_bind"/>
    <property type="match status" value="1"/>
</dbReference>
<dbReference type="PATRIC" id="fig|1308866.3.peg.925"/>
<name>N4WTI3_9BACI</name>
<dbReference type="InterPro" id="IPR045031">
    <property type="entry name" value="DHP_synth-like"/>
</dbReference>
<sequence>MWGAKKEPEIAQVAAEKKVPIILMHNRNNKEYQHLIEDCITDLEESIDIARQAGVKKGDIIIDPGIGFAKTVEDNLQVMRNLEQFQSLDYPLLLGTSRKSLIGKTLELPVDQRDEATGATVIYGMMKGAQIVRVHNVAMTVRMTKMTDLLLRKGCDY</sequence>
<dbReference type="PANTHER" id="PTHR20941:SF1">
    <property type="entry name" value="FOLIC ACID SYNTHESIS PROTEIN FOL1"/>
    <property type="match status" value="1"/>
</dbReference>
<evidence type="ECO:0000313" key="3">
    <source>
        <dbReference type="Proteomes" id="UP000012283"/>
    </source>
</evidence>
<dbReference type="PANTHER" id="PTHR20941">
    <property type="entry name" value="FOLATE SYNTHESIS PROTEINS"/>
    <property type="match status" value="1"/>
</dbReference>